<keyword evidence="2" id="KW-0472">Membrane</keyword>
<protein>
    <recommendedName>
        <fullName evidence="5">LPXTG cell wall anchor domain-containing protein</fullName>
    </recommendedName>
</protein>
<dbReference type="EMBL" id="JAMXLT020000011">
    <property type="protein sequence ID" value="MDW8548783.1"/>
    <property type="molecule type" value="Genomic_DNA"/>
</dbReference>
<accession>A0ABU4JGJ2</accession>
<feature type="region of interest" description="Disordered" evidence="1">
    <location>
        <begin position="1"/>
        <end position="68"/>
    </location>
</feature>
<feature type="compositionally biased region" description="Polar residues" evidence="1">
    <location>
        <begin position="11"/>
        <end position="33"/>
    </location>
</feature>
<evidence type="ECO:0000256" key="2">
    <source>
        <dbReference type="SAM" id="Phobius"/>
    </source>
</evidence>
<organism evidence="3 4">
    <name type="scientific">Epilithonimonas ginsengisoli</name>
    <dbReference type="NCBI Taxonomy" id="1245592"/>
    <lineage>
        <taxon>Bacteria</taxon>
        <taxon>Pseudomonadati</taxon>
        <taxon>Bacteroidota</taxon>
        <taxon>Flavobacteriia</taxon>
        <taxon>Flavobacteriales</taxon>
        <taxon>Weeksellaceae</taxon>
        <taxon>Chryseobacterium group</taxon>
        <taxon>Epilithonimonas</taxon>
    </lineage>
</organism>
<evidence type="ECO:0000256" key="1">
    <source>
        <dbReference type="SAM" id="MobiDB-lite"/>
    </source>
</evidence>
<evidence type="ECO:0008006" key="5">
    <source>
        <dbReference type="Google" id="ProtNLM"/>
    </source>
</evidence>
<evidence type="ECO:0000313" key="3">
    <source>
        <dbReference type="EMBL" id="MDW8548783.1"/>
    </source>
</evidence>
<dbReference type="Proteomes" id="UP001204439">
    <property type="component" value="Unassembled WGS sequence"/>
</dbReference>
<keyword evidence="4" id="KW-1185">Reference proteome</keyword>
<keyword evidence="2" id="KW-0812">Transmembrane</keyword>
<evidence type="ECO:0000313" key="4">
    <source>
        <dbReference type="Proteomes" id="UP001204439"/>
    </source>
</evidence>
<comment type="caution">
    <text evidence="3">The sequence shown here is derived from an EMBL/GenBank/DDBJ whole genome shotgun (WGS) entry which is preliminary data.</text>
</comment>
<dbReference type="RefSeq" id="WP_063968345.1">
    <property type="nucleotide sequence ID" value="NZ_JAMXLT020000011.1"/>
</dbReference>
<name>A0ABU4JGJ2_9FLAO</name>
<sequence>MSFAQFKENVFDQNQVPAEQQNSPNLNAAQQAEATPVLAPDGEASESAMGVPGPGDQEEGPGNPGEPVPINGYIPVLLLSGLALIFYYQKNKKINI</sequence>
<gene>
    <name evidence="3" type="ORF">NG800_007660</name>
</gene>
<reference evidence="3 4" key="1">
    <citation type="submission" date="2023-11" db="EMBL/GenBank/DDBJ databases">
        <title>First isolation, identification, and characterization of non-pathogenic Epilithonimonas ginsengisoli isolated from diseased farmed rainbow trout (Oncorhynchus mykiss) in Chile.</title>
        <authorList>
            <person name="Miranda C.D."/>
            <person name="Irgang R."/>
            <person name="Concha C."/>
            <person name="Rojas R."/>
            <person name="Avendano R."/>
        </authorList>
    </citation>
    <scope>NUCLEOTIDE SEQUENCE [LARGE SCALE GENOMIC DNA]</scope>
    <source>
        <strain evidence="3 4">FP99</strain>
    </source>
</reference>
<keyword evidence="2" id="KW-1133">Transmembrane helix</keyword>
<proteinExistence type="predicted"/>
<feature type="transmembrane region" description="Helical" evidence="2">
    <location>
        <begin position="70"/>
        <end position="88"/>
    </location>
</feature>